<gene>
    <name evidence="6" type="ORF">Q4481_01670</name>
</gene>
<keyword evidence="2" id="KW-0812">Transmembrane</keyword>
<evidence type="ECO:0000256" key="1">
    <source>
        <dbReference type="SAM" id="MobiDB-lite"/>
    </source>
</evidence>
<dbReference type="InterPro" id="IPR018702">
    <property type="entry name" value="DUF2207"/>
</dbReference>
<reference evidence="6" key="1">
    <citation type="journal article" date="2015" name="Int. J. Syst. Evol. Microbiol.">
        <title>Rhizobium alvei sp. nov., isolated from a freshwater river.</title>
        <authorList>
            <person name="Sheu S.Y."/>
            <person name="Huang H.W."/>
            <person name="Young C.C."/>
            <person name="Chen W.M."/>
        </authorList>
    </citation>
    <scope>NUCLEOTIDE SEQUENCE</scope>
    <source>
        <strain evidence="6">TNR-22</strain>
    </source>
</reference>
<evidence type="ECO:0000256" key="2">
    <source>
        <dbReference type="SAM" id="Phobius"/>
    </source>
</evidence>
<feature type="transmembrane region" description="Helical" evidence="2">
    <location>
        <begin position="412"/>
        <end position="436"/>
    </location>
</feature>
<evidence type="ECO:0000313" key="6">
    <source>
        <dbReference type="EMBL" id="MDO6962644.1"/>
    </source>
</evidence>
<evidence type="ECO:0000259" key="5">
    <source>
        <dbReference type="Pfam" id="PF20990"/>
    </source>
</evidence>
<protein>
    <submittedName>
        <fullName evidence="6">DUF2207 domain-containing protein</fullName>
    </submittedName>
</protein>
<feature type="domain" description="Predicted membrane protein YciQ-like C-terminal" evidence="5">
    <location>
        <begin position="452"/>
        <end position="564"/>
    </location>
</feature>
<evidence type="ECO:0000259" key="4">
    <source>
        <dbReference type="Pfam" id="PF09972"/>
    </source>
</evidence>
<dbReference type="Proteomes" id="UP001174932">
    <property type="component" value="Unassembled WGS sequence"/>
</dbReference>
<keyword evidence="7" id="KW-1185">Reference proteome</keyword>
<dbReference type="RefSeq" id="WP_304374527.1">
    <property type="nucleotide sequence ID" value="NZ_JAUOZU010000001.1"/>
</dbReference>
<organism evidence="6 7">
    <name type="scientific">Rhizobium alvei</name>
    <dbReference type="NCBI Taxonomy" id="1132659"/>
    <lineage>
        <taxon>Bacteria</taxon>
        <taxon>Pseudomonadati</taxon>
        <taxon>Pseudomonadota</taxon>
        <taxon>Alphaproteobacteria</taxon>
        <taxon>Hyphomicrobiales</taxon>
        <taxon>Rhizobiaceae</taxon>
        <taxon>Rhizobium/Agrobacterium group</taxon>
        <taxon>Rhizobium</taxon>
    </lineage>
</organism>
<feature type="domain" description="Predicted membrane protein YciQ-like C-terminal" evidence="5">
    <location>
        <begin position="273"/>
        <end position="438"/>
    </location>
</feature>
<feature type="transmembrane region" description="Helical" evidence="2">
    <location>
        <begin position="482"/>
        <end position="505"/>
    </location>
</feature>
<evidence type="ECO:0000256" key="3">
    <source>
        <dbReference type="SAM" id="SignalP"/>
    </source>
</evidence>
<dbReference type="Pfam" id="PF20990">
    <property type="entry name" value="DUF2207_C"/>
    <property type="match status" value="2"/>
</dbReference>
<feature type="signal peptide" evidence="3">
    <location>
        <begin position="1"/>
        <end position="22"/>
    </location>
</feature>
<dbReference type="InterPro" id="IPR048389">
    <property type="entry name" value="YciQ-like_C"/>
</dbReference>
<dbReference type="Pfam" id="PF09972">
    <property type="entry name" value="DUF2207"/>
    <property type="match status" value="1"/>
</dbReference>
<reference evidence="6" key="2">
    <citation type="submission" date="2023-07" db="EMBL/GenBank/DDBJ databases">
        <authorList>
            <person name="Shen H."/>
        </authorList>
    </citation>
    <scope>NUCLEOTIDE SEQUENCE</scope>
    <source>
        <strain evidence="6">TNR-22</strain>
    </source>
</reference>
<keyword evidence="3" id="KW-0732">Signal</keyword>
<feature type="transmembrane region" description="Helical" evidence="2">
    <location>
        <begin position="236"/>
        <end position="254"/>
    </location>
</feature>
<feature type="chain" id="PRO_5046038088" evidence="3">
    <location>
        <begin position="23"/>
        <end position="638"/>
    </location>
</feature>
<accession>A0ABT8YG45</accession>
<dbReference type="EMBL" id="JAUOZU010000001">
    <property type="protein sequence ID" value="MDO6962644.1"/>
    <property type="molecule type" value="Genomic_DNA"/>
</dbReference>
<proteinExistence type="predicted"/>
<name>A0ABT8YG45_9HYPH</name>
<feature type="transmembrane region" description="Helical" evidence="2">
    <location>
        <begin position="384"/>
        <end position="406"/>
    </location>
</feature>
<feature type="transmembrane region" description="Helical" evidence="2">
    <location>
        <begin position="448"/>
        <end position="476"/>
    </location>
</feature>
<comment type="caution">
    <text evidence="6">The sequence shown here is derived from an EMBL/GenBank/DDBJ whole genome shotgun (WGS) entry which is preliminary data.</text>
</comment>
<keyword evidence="2" id="KW-0472">Membrane</keyword>
<keyword evidence="2" id="KW-1133">Transmembrane helix</keyword>
<feature type="region of interest" description="Disordered" evidence="1">
    <location>
        <begin position="602"/>
        <end position="638"/>
    </location>
</feature>
<evidence type="ECO:0000313" key="7">
    <source>
        <dbReference type="Proteomes" id="UP001174932"/>
    </source>
</evidence>
<feature type="compositionally biased region" description="Gly residues" evidence="1">
    <location>
        <begin position="622"/>
        <end position="638"/>
    </location>
</feature>
<sequence length="638" mass="69278">MGKFLRFLPLLFLLLAALPARADERILSFHSVIELAKSGKMTVTETIKVNAEGSRIRRGIYRDFPLTFVGDDGATHRVDFSLLSVERDGAPDDYHTETIDGGIRIYIGKEDVFLEPGEHSFQITYETGRQIRYFPTHDELFWNVTGTRWEFAIMEASATVVLPDGVRPEATTFFTGPEGATGKKARVMEEDGEVFFATTFPLNVKEGLTIGVKFAKGAIDPPSEEDLARWQMSDSWNMLLAIGAFLVVLLYYVVNWFRVGRDPSKGIIVPRWDAPEGLSPALVNYVANKGFSNGGWTAFAASMVDLAVKGHIKLDDVGETVTLSRTPDEPKEALPPGEDTIYNYLRSTGASFAIAKANGSRVQKLGETFRSAIDKDHSGRYHRYNVGSIALGIILTVLAFVVTIVFGHQSEAMLGLTIVPSIVFLVVAIFSSVLGATVMSSTSAALRFFAGVMLAIFWLALLLVIGTSVVLAFEMIQQKSDLIALGFTGAMLIIAVFFTTIMGAATPLGRKLRDGIEGLRLYLTVAEKDRMNMAGAPTMSPQHYERLLPYAMALGVEKPWSDAFQSWLDKAGSAADYQPNWYHGAYDHDRFGERMGRFSSSLGSTISASLPPPPKSSSSGFSSGGSSGGGGGGGGGGW</sequence>
<feature type="domain" description="DUF2207" evidence="4">
    <location>
        <begin position="25"/>
        <end position="214"/>
    </location>
</feature>